<feature type="binding site" evidence="6">
    <location>
        <position position="205"/>
    </location>
    <ligand>
        <name>substrate</name>
    </ligand>
</feature>
<protein>
    <recommendedName>
        <fullName evidence="3">amidase</fullName>
        <ecNumber evidence="3">3.5.1.4</ecNumber>
    </recommendedName>
</protein>
<feature type="domain" description="Amidase" evidence="7">
    <location>
        <begin position="75"/>
        <end position="530"/>
    </location>
</feature>
<evidence type="ECO:0000313" key="8">
    <source>
        <dbReference type="EMBL" id="KAH7127298.1"/>
    </source>
</evidence>
<dbReference type="PIRSF" id="PIRSF001221">
    <property type="entry name" value="Amidase_fungi"/>
    <property type="match status" value="1"/>
</dbReference>
<feature type="binding site" evidence="6">
    <location>
        <position position="179"/>
    </location>
    <ligand>
        <name>substrate</name>
    </ligand>
</feature>
<sequence length="548" mass="60306">MDWETKSRLKREQRDKAVQAWGLSTTGLLEPGRTNVKYLPLESELLTDEQIHITETIPSLILKNVAERTWTAEQVLRAFISRTVIAHELANPLTEVFFESGLKRARQLDKILASTGRVVGPLHGLPISLKDVLHVAGVESTLGYVAWIGQPQPRNDSLVDFLLKAGAVFYCKTNVPQTLMSGECVNYIFGRTPTPWNISLSAGGSSGGEGALVALGGSPLGVGSDIAGSIRTPANFNGIYGLCPTTGRLPLHRADRTAGDTLIRAVAGPMSRTLDGLEVYTKAILSMEPWQRDPQILRMPWVQSLYDEGLGLKHKLCFGFMAHDQVVLPNPPIIRCMQEVRQALTKTGHQVIEIEPFNGVELESLAIRILNATGGKDVREVIAKSGEPLIREIVLPSTGEALSAWEYKQCAKELAIIRQKYLDLVLNTEHLTESGQPIDAIILPSGGTVASPHGTMEYLLYEAISNVLDWTCATLPVGFVNPCLDPKPSHFTPLSDYDLRNFETYSPERYKDAPVCLQVMGLRHCEEKVLGLLRTIDKALGRTEHHKT</sequence>
<dbReference type="InterPro" id="IPR036928">
    <property type="entry name" value="AS_sf"/>
</dbReference>
<reference evidence="8" key="1">
    <citation type="journal article" date="2021" name="Nat. Commun.">
        <title>Genetic determinants of endophytism in the Arabidopsis root mycobiome.</title>
        <authorList>
            <person name="Mesny F."/>
            <person name="Miyauchi S."/>
            <person name="Thiergart T."/>
            <person name="Pickel B."/>
            <person name="Atanasova L."/>
            <person name="Karlsson M."/>
            <person name="Huettel B."/>
            <person name="Barry K.W."/>
            <person name="Haridas S."/>
            <person name="Chen C."/>
            <person name="Bauer D."/>
            <person name="Andreopoulos W."/>
            <person name="Pangilinan J."/>
            <person name="LaButti K."/>
            <person name="Riley R."/>
            <person name="Lipzen A."/>
            <person name="Clum A."/>
            <person name="Drula E."/>
            <person name="Henrissat B."/>
            <person name="Kohler A."/>
            <person name="Grigoriev I.V."/>
            <person name="Martin F.M."/>
            <person name="Hacquard S."/>
        </authorList>
    </citation>
    <scope>NUCLEOTIDE SEQUENCE</scope>
    <source>
        <strain evidence="8">MPI-CAGE-AT-0147</strain>
    </source>
</reference>
<dbReference type="AlphaFoldDB" id="A0A9P9DXY4"/>
<comment type="caution">
    <text evidence="8">The sequence shown here is derived from an EMBL/GenBank/DDBJ whole genome shotgun (WGS) entry which is preliminary data.</text>
</comment>
<name>A0A9P9DXY4_9HYPO</name>
<feature type="binding site" evidence="6">
    <location>
        <begin position="226"/>
        <end position="229"/>
    </location>
    <ligand>
        <name>substrate</name>
    </ligand>
</feature>
<dbReference type="EC" id="3.5.1.4" evidence="3"/>
<dbReference type="PANTHER" id="PTHR46072:SF2">
    <property type="entry name" value="AMIDASE (EUROFUNG)"/>
    <property type="match status" value="1"/>
</dbReference>
<comment type="similarity">
    <text evidence="2">Belongs to the amidase family.</text>
</comment>
<keyword evidence="4 8" id="KW-0378">Hydrolase</keyword>
<evidence type="ECO:0000313" key="9">
    <source>
        <dbReference type="Proteomes" id="UP000738349"/>
    </source>
</evidence>
<proteinExistence type="inferred from homology"/>
<dbReference type="PANTHER" id="PTHR46072">
    <property type="entry name" value="AMIDASE-RELATED-RELATED"/>
    <property type="match status" value="1"/>
</dbReference>
<dbReference type="InterPro" id="IPR020556">
    <property type="entry name" value="Amidase_CS"/>
</dbReference>
<organism evidence="8 9">
    <name type="scientific">Dactylonectria macrodidyma</name>
    <dbReference type="NCBI Taxonomy" id="307937"/>
    <lineage>
        <taxon>Eukaryota</taxon>
        <taxon>Fungi</taxon>
        <taxon>Dikarya</taxon>
        <taxon>Ascomycota</taxon>
        <taxon>Pezizomycotina</taxon>
        <taxon>Sordariomycetes</taxon>
        <taxon>Hypocreomycetidae</taxon>
        <taxon>Hypocreales</taxon>
        <taxon>Nectriaceae</taxon>
        <taxon>Dactylonectria</taxon>
    </lineage>
</organism>
<feature type="active site" description="Acyl-ester intermediate" evidence="5">
    <location>
        <position position="229"/>
    </location>
</feature>
<dbReference type="InterPro" id="IPR023631">
    <property type="entry name" value="Amidase_dom"/>
</dbReference>
<dbReference type="SUPFAM" id="SSF75304">
    <property type="entry name" value="Amidase signature (AS) enzymes"/>
    <property type="match status" value="1"/>
</dbReference>
<evidence type="ECO:0000256" key="5">
    <source>
        <dbReference type="PIRSR" id="PIRSR001221-1"/>
    </source>
</evidence>
<feature type="active site" description="Charge relay system" evidence="5">
    <location>
        <position position="130"/>
    </location>
</feature>
<accession>A0A9P9DXY4</accession>
<feature type="active site" description="Charge relay system" evidence="5">
    <location>
        <position position="205"/>
    </location>
</feature>
<keyword evidence="9" id="KW-1185">Reference proteome</keyword>
<evidence type="ECO:0000256" key="2">
    <source>
        <dbReference type="ARBA" id="ARBA00009199"/>
    </source>
</evidence>
<dbReference type="Gene3D" id="3.90.1300.10">
    <property type="entry name" value="Amidase signature (AS) domain"/>
    <property type="match status" value="1"/>
</dbReference>
<dbReference type="PROSITE" id="PS00571">
    <property type="entry name" value="AMIDASES"/>
    <property type="match status" value="1"/>
</dbReference>
<evidence type="ECO:0000256" key="4">
    <source>
        <dbReference type="ARBA" id="ARBA00022801"/>
    </source>
</evidence>
<dbReference type="GO" id="GO:0004040">
    <property type="term" value="F:amidase activity"/>
    <property type="evidence" value="ECO:0007669"/>
    <property type="project" value="UniProtKB-EC"/>
</dbReference>
<evidence type="ECO:0000256" key="1">
    <source>
        <dbReference type="ARBA" id="ARBA00001311"/>
    </source>
</evidence>
<dbReference type="Proteomes" id="UP000738349">
    <property type="component" value="Unassembled WGS sequence"/>
</dbReference>
<comment type="catalytic activity">
    <reaction evidence="1">
        <text>a monocarboxylic acid amide + H2O = a monocarboxylate + NH4(+)</text>
        <dbReference type="Rhea" id="RHEA:12020"/>
        <dbReference type="ChEBI" id="CHEBI:15377"/>
        <dbReference type="ChEBI" id="CHEBI:28938"/>
        <dbReference type="ChEBI" id="CHEBI:35757"/>
        <dbReference type="ChEBI" id="CHEBI:83628"/>
        <dbReference type="EC" id="3.5.1.4"/>
    </reaction>
</comment>
<gene>
    <name evidence="8" type="ORF">EDB81DRAFT_907455</name>
</gene>
<dbReference type="OrthoDB" id="6428749at2759"/>
<evidence type="ECO:0000259" key="7">
    <source>
        <dbReference type="Pfam" id="PF01425"/>
    </source>
</evidence>
<dbReference type="Pfam" id="PF01425">
    <property type="entry name" value="Amidase"/>
    <property type="match status" value="1"/>
</dbReference>
<dbReference type="EMBL" id="JAGMUV010000019">
    <property type="protein sequence ID" value="KAH7127298.1"/>
    <property type="molecule type" value="Genomic_DNA"/>
</dbReference>
<evidence type="ECO:0000256" key="6">
    <source>
        <dbReference type="PIRSR" id="PIRSR001221-2"/>
    </source>
</evidence>
<evidence type="ECO:0000256" key="3">
    <source>
        <dbReference type="ARBA" id="ARBA00012922"/>
    </source>
</evidence>